<dbReference type="AlphaFoldDB" id="A0A501W6X3"/>
<keyword evidence="1" id="KW-0540">Nuclease</keyword>
<gene>
    <name evidence="6" type="ORF">FJM65_15475</name>
</gene>
<dbReference type="PANTHER" id="PTHR30231:SF4">
    <property type="entry name" value="PROTEIN NEN2"/>
    <property type="match status" value="1"/>
</dbReference>
<dbReference type="OrthoDB" id="9804290at2"/>
<keyword evidence="4" id="KW-0472">Membrane</keyword>
<reference evidence="6 7" key="1">
    <citation type="submission" date="2019-06" db="EMBL/GenBank/DDBJ databases">
        <title>A novel bacterium of genus Pontibacter, isolated from marine sediment.</title>
        <authorList>
            <person name="Huang H."/>
            <person name="Mo K."/>
            <person name="Hu Y."/>
        </authorList>
    </citation>
    <scope>NUCLEOTIDE SEQUENCE [LARGE SCALE GENOMIC DNA]</scope>
    <source>
        <strain evidence="6 7">HB172049</strain>
    </source>
</reference>
<dbReference type="InterPro" id="IPR012337">
    <property type="entry name" value="RNaseH-like_sf"/>
</dbReference>
<feature type="domain" description="Exonuclease" evidence="5">
    <location>
        <begin position="4"/>
        <end position="190"/>
    </location>
</feature>
<dbReference type="Pfam" id="PF00929">
    <property type="entry name" value="RNase_T"/>
    <property type="match status" value="1"/>
</dbReference>
<protein>
    <submittedName>
        <fullName evidence="6">3'-5' exonuclease</fullName>
    </submittedName>
</protein>
<proteinExistence type="predicted"/>
<keyword evidence="2" id="KW-0378">Hydrolase</keyword>
<dbReference type="EMBL" id="VFRQ01000008">
    <property type="protein sequence ID" value="TPE43041.1"/>
    <property type="molecule type" value="Genomic_DNA"/>
</dbReference>
<evidence type="ECO:0000256" key="1">
    <source>
        <dbReference type="ARBA" id="ARBA00022722"/>
    </source>
</evidence>
<evidence type="ECO:0000256" key="4">
    <source>
        <dbReference type="SAM" id="Phobius"/>
    </source>
</evidence>
<dbReference type="GO" id="GO:0006259">
    <property type="term" value="P:DNA metabolic process"/>
    <property type="evidence" value="ECO:0007669"/>
    <property type="project" value="UniProtKB-ARBA"/>
</dbReference>
<organism evidence="6 7">
    <name type="scientific">Pontibacter mangrovi</name>
    <dbReference type="NCBI Taxonomy" id="2589816"/>
    <lineage>
        <taxon>Bacteria</taxon>
        <taxon>Pseudomonadati</taxon>
        <taxon>Bacteroidota</taxon>
        <taxon>Cytophagia</taxon>
        <taxon>Cytophagales</taxon>
        <taxon>Hymenobacteraceae</taxon>
        <taxon>Pontibacter</taxon>
    </lineage>
</organism>
<dbReference type="InterPro" id="IPR013520">
    <property type="entry name" value="Ribonucl_H"/>
</dbReference>
<dbReference type="RefSeq" id="WP_140622454.1">
    <property type="nucleotide sequence ID" value="NZ_VFRQ01000008.1"/>
</dbReference>
<keyword evidence="4" id="KW-0812">Transmembrane</keyword>
<dbReference type="Gene3D" id="3.30.420.10">
    <property type="entry name" value="Ribonuclease H-like superfamily/Ribonuclease H"/>
    <property type="match status" value="1"/>
</dbReference>
<keyword evidence="4" id="KW-1133">Transmembrane helix</keyword>
<dbReference type="PANTHER" id="PTHR30231">
    <property type="entry name" value="DNA POLYMERASE III SUBUNIT EPSILON"/>
    <property type="match status" value="1"/>
</dbReference>
<accession>A0A501W6X3</accession>
<dbReference type="InterPro" id="IPR036397">
    <property type="entry name" value="RNaseH_sf"/>
</dbReference>
<feature type="transmembrane region" description="Helical" evidence="4">
    <location>
        <begin position="215"/>
        <end position="233"/>
    </location>
</feature>
<dbReference type="Proteomes" id="UP000316727">
    <property type="component" value="Unassembled WGS sequence"/>
</dbReference>
<dbReference type="CDD" id="cd06127">
    <property type="entry name" value="DEDDh"/>
    <property type="match status" value="1"/>
</dbReference>
<evidence type="ECO:0000256" key="3">
    <source>
        <dbReference type="ARBA" id="ARBA00022839"/>
    </source>
</evidence>
<comment type="caution">
    <text evidence="6">The sequence shown here is derived from an EMBL/GenBank/DDBJ whole genome shotgun (WGS) entry which is preliminary data.</text>
</comment>
<evidence type="ECO:0000259" key="5">
    <source>
        <dbReference type="SMART" id="SM00479"/>
    </source>
</evidence>
<sequence>MREFILFIDTETTGKPLDWDAPYSDATSWPYSVQIAWAVYTKEGQELKGENHYIYEPELEISETSEKIHGITKEFLQEHGKARKQVLSLLAQDLEKYQPLVVGHFMQLDYHMLGVGFHRANLPNPLPQLPTFCTMNASANFFLKQGQRFLRLGELYERLFQEPLQQQHDAAVDVKATAACFFKLMEQGDITPETILRQQEEQRVSRQASSAKNKIQLFIILALFILAVLLIILL</sequence>
<evidence type="ECO:0000256" key="2">
    <source>
        <dbReference type="ARBA" id="ARBA00022801"/>
    </source>
</evidence>
<dbReference type="SMART" id="SM00479">
    <property type="entry name" value="EXOIII"/>
    <property type="match status" value="1"/>
</dbReference>
<dbReference type="GO" id="GO:0003676">
    <property type="term" value="F:nucleic acid binding"/>
    <property type="evidence" value="ECO:0007669"/>
    <property type="project" value="InterPro"/>
</dbReference>
<keyword evidence="3 6" id="KW-0269">Exonuclease</keyword>
<name>A0A501W6X3_9BACT</name>
<dbReference type="SUPFAM" id="SSF53098">
    <property type="entry name" value="Ribonuclease H-like"/>
    <property type="match status" value="1"/>
</dbReference>
<evidence type="ECO:0000313" key="6">
    <source>
        <dbReference type="EMBL" id="TPE43041.1"/>
    </source>
</evidence>
<dbReference type="GO" id="GO:0008408">
    <property type="term" value="F:3'-5' exonuclease activity"/>
    <property type="evidence" value="ECO:0007669"/>
    <property type="project" value="TreeGrafter"/>
</dbReference>
<evidence type="ECO:0000313" key="7">
    <source>
        <dbReference type="Proteomes" id="UP000316727"/>
    </source>
</evidence>
<keyword evidence="7" id="KW-1185">Reference proteome</keyword>